<reference evidence="2 3" key="1">
    <citation type="journal article" date="2016" name="Front. Microbiol.">
        <title>Single-Cell (Meta-)Genomics of a Dimorphic Candidatus Thiomargarita nelsonii Reveals Genomic Plasticity.</title>
        <authorList>
            <person name="Flood B.E."/>
            <person name="Fliss P."/>
            <person name="Jones D.S."/>
            <person name="Dick G.J."/>
            <person name="Jain S."/>
            <person name="Kaster A.K."/>
            <person name="Winkel M."/>
            <person name="Mussmann M."/>
            <person name="Bailey J."/>
        </authorList>
    </citation>
    <scope>NUCLEOTIDE SEQUENCE [LARGE SCALE GENOMIC DNA]</scope>
    <source>
        <strain evidence="2">Hydrate Ridge</strain>
    </source>
</reference>
<dbReference type="PANTHER" id="PTHR48104">
    <property type="entry name" value="METACASPASE-4"/>
    <property type="match status" value="1"/>
</dbReference>
<evidence type="ECO:0000313" key="3">
    <source>
        <dbReference type="Proteomes" id="UP000030428"/>
    </source>
</evidence>
<evidence type="ECO:0000259" key="1">
    <source>
        <dbReference type="Pfam" id="PF00656"/>
    </source>
</evidence>
<keyword evidence="3" id="KW-1185">Reference proteome</keyword>
<dbReference type="InterPro" id="IPR011600">
    <property type="entry name" value="Pept_C14_caspase"/>
</dbReference>
<dbReference type="GO" id="GO:0005737">
    <property type="term" value="C:cytoplasm"/>
    <property type="evidence" value="ECO:0007669"/>
    <property type="project" value="TreeGrafter"/>
</dbReference>
<comment type="caution">
    <text evidence="2">The sequence shown here is derived from an EMBL/GenBank/DDBJ whole genome shotgun (WGS) entry which is preliminary data.</text>
</comment>
<dbReference type="AlphaFoldDB" id="A0A4E0R152"/>
<sequence length="158" mass="17767">PNDFVYIFYSGHGSQTKDLNGDEPSGYDQTWVSYGARTGRQGIDNYDVLDDEIDKWLSNLYEKTQNVVFISDSCHSATVTRGAAATSRAIKEDKRPHLLDLPIMVFILVPHEIMNPPLNRLKKMDNITACLLGIGRKIYSRLKSVKLGMTFLSGLMPK</sequence>
<proteinExistence type="predicted"/>
<evidence type="ECO:0000313" key="2">
    <source>
        <dbReference type="EMBL" id="TGO02842.1"/>
    </source>
</evidence>
<dbReference type="InterPro" id="IPR050452">
    <property type="entry name" value="Metacaspase"/>
</dbReference>
<dbReference type="GO" id="GO:0004197">
    <property type="term" value="F:cysteine-type endopeptidase activity"/>
    <property type="evidence" value="ECO:0007669"/>
    <property type="project" value="InterPro"/>
</dbReference>
<feature type="domain" description="Peptidase C14 caspase" evidence="1">
    <location>
        <begin position="3"/>
        <end position="85"/>
    </location>
</feature>
<dbReference type="GO" id="GO:0006508">
    <property type="term" value="P:proteolysis"/>
    <property type="evidence" value="ECO:0007669"/>
    <property type="project" value="InterPro"/>
</dbReference>
<dbReference type="Pfam" id="PF00656">
    <property type="entry name" value="Peptidase_C14"/>
    <property type="match status" value="1"/>
</dbReference>
<gene>
    <name evidence="2" type="ORF">PN36_18285</name>
</gene>
<dbReference type="Proteomes" id="UP000030428">
    <property type="component" value="Unassembled WGS sequence"/>
</dbReference>
<accession>A0A4E0R152</accession>
<dbReference type="PANTHER" id="PTHR48104:SF30">
    <property type="entry name" value="METACASPASE-1"/>
    <property type="match status" value="1"/>
</dbReference>
<name>A0A4E0R152_9GAMM</name>
<feature type="non-terminal residue" evidence="2">
    <location>
        <position position="1"/>
    </location>
</feature>
<dbReference type="EMBL" id="JSZA02000071">
    <property type="protein sequence ID" value="TGO02842.1"/>
    <property type="molecule type" value="Genomic_DNA"/>
</dbReference>
<dbReference type="Gene3D" id="3.40.50.1460">
    <property type="match status" value="1"/>
</dbReference>
<protein>
    <recommendedName>
        <fullName evidence="1">Peptidase C14 caspase domain-containing protein</fullName>
    </recommendedName>
</protein>
<organism evidence="2 3">
    <name type="scientific">Candidatus Thiomargarita nelsonii</name>
    <dbReference type="NCBI Taxonomy" id="1003181"/>
    <lineage>
        <taxon>Bacteria</taxon>
        <taxon>Pseudomonadati</taxon>
        <taxon>Pseudomonadota</taxon>
        <taxon>Gammaproteobacteria</taxon>
        <taxon>Thiotrichales</taxon>
        <taxon>Thiotrichaceae</taxon>
        <taxon>Thiomargarita</taxon>
    </lineage>
</organism>